<dbReference type="Proteomes" id="UP000030428">
    <property type="component" value="Unassembled WGS sequence"/>
</dbReference>
<comment type="caution">
    <text evidence="1">The sequence shown here is derived from an EMBL/GenBank/DDBJ whole genome shotgun (WGS) entry which is preliminary data.</text>
</comment>
<gene>
    <name evidence="1" type="ORF">PN36_30740</name>
</gene>
<protein>
    <submittedName>
        <fullName evidence="1">Uncharacterized protein</fullName>
    </submittedName>
</protein>
<dbReference type="EMBL" id="JSZA02000233">
    <property type="protein sequence ID" value="TGN99936.1"/>
    <property type="molecule type" value="Genomic_DNA"/>
</dbReference>
<accession>A0A4E0RBY4</accession>
<proteinExistence type="predicted"/>
<evidence type="ECO:0000313" key="2">
    <source>
        <dbReference type="Proteomes" id="UP000030428"/>
    </source>
</evidence>
<sequence>MVRKINVFVAVVTTTNKTFNTAKLICAIKFVVVFFAVPKKGLDRCLTPHHHDKNVVLREKVGFAIIPT</sequence>
<keyword evidence="2" id="KW-1185">Reference proteome</keyword>
<reference evidence="1 2" key="1">
    <citation type="journal article" date="2016" name="Front. Microbiol.">
        <title>Single-Cell (Meta-)Genomics of a Dimorphic Candidatus Thiomargarita nelsonii Reveals Genomic Plasticity.</title>
        <authorList>
            <person name="Flood B.E."/>
            <person name="Fliss P."/>
            <person name="Jones D.S."/>
            <person name="Dick G.J."/>
            <person name="Jain S."/>
            <person name="Kaster A.K."/>
            <person name="Winkel M."/>
            <person name="Mussmann M."/>
            <person name="Bailey J."/>
        </authorList>
    </citation>
    <scope>NUCLEOTIDE SEQUENCE [LARGE SCALE GENOMIC DNA]</scope>
    <source>
        <strain evidence="1">Hydrate Ridge</strain>
    </source>
</reference>
<evidence type="ECO:0000313" key="1">
    <source>
        <dbReference type="EMBL" id="TGN99936.1"/>
    </source>
</evidence>
<name>A0A4E0RBY4_9GAMM</name>
<organism evidence="1 2">
    <name type="scientific">Candidatus Thiomargarita nelsonii</name>
    <dbReference type="NCBI Taxonomy" id="1003181"/>
    <lineage>
        <taxon>Bacteria</taxon>
        <taxon>Pseudomonadati</taxon>
        <taxon>Pseudomonadota</taxon>
        <taxon>Gammaproteobacteria</taxon>
        <taxon>Thiotrichales</taxon>
        <taxon>Thiotrichaceae</taxon>
        <taxon>Thiomargarita</taxon>
    </lineage>
</organism>
<dbReference type="AlphaFoldDB" id="A0A4E0RBY4"/>